<dbReference type="Gene3D" id="3.90.1570.10">
    <property type="entry name" value="tt1808, chain A"/>
    <property type="match status" value="1"/>
</dbReference>
<protein>
    <submittedName>
        <fullName evidence="3">Uma2 family endonuclease</fullName>
    </submittedName>
</protein>
<dbReference type="Proteomes" id="UP000676325">
    <property type="component" value="Unassembled WGS sequence"/>
</dbReference>
<dbReference type="InterPro" id="IPR012296">
    <property type="entry name" value="Nuclease_put_TT1808"/>
</dbReference>
<dbReference type="AlphaFoldDB" id="A0A941EFQ4"/>
<feature type="domain" description="Putative restriction endonuclease" evidence="2">
    <location>
        <begin position="26"/>
        <end position="177"/>
    </location>
</feature>
<keyword evidence="3" id="KW-0540">Nuclease</keyword>
<comment type="caution">
    <text evidence="3">The sequence shown here is derived from an EMBL/GenBank/DDBJ whole genome shotgun (WGS) entry which is preliminary data.</text>
</comment>
<accession>A0A941EFQ4</accession>
<proteinExistence type="predicted"/>
<gene>
    <name evidence="3" type="ORF">KDK95_30050</name>
</gene>
<feature type="region of interest" description="Disordered" evidence="1">
    <location>
        <begin position="1"/>
        <end position="20"/>
    </location>
</feature>
<dbReference type="CDD" id="cd06260">
    <property type="entry name" value="DUF820-like"/>
    <property type="match status" value="1"/>
</dbReference>
<dbReference type="Pfam" id="PF05685">
    <property type="entry name" value="Uma2"/>
    <property type="match status" value="1"/>
</dbReference>
<evidence type="ECO:0000259" key="2">
    <source>
        <dbReference type="Pfam" id="PF05685"/>
    </source>
</evidence>
<reference evidence="3" key="1">
    <citation type="submission" date="2021-04" db="EMBL/GenBank/DDBJ databases">
        <title>Genome based classification of Actinospica acidithermotolerans sp. nov., an actinobacterium isolated from an Indonesian hot spring.</title>
        <authorList>
            <person name="Kusuma A.B."/>
            <person name="Putra K.E."/>
            <person name="Nafisah S."/>
            <person name="Loh J."/>
            <person name="Nouioui I."/>
            <person name="Goodfellow M."/>
        </authorList>
    </citation>
    <scope>NUCLEOTIDE SEQUENCE</scope>
    <source>
        <strain evidence="3">MGRD01-02</strain>
    </source>
</reference>
<name>A0A941EFQ4_9ACTN</name>
<keyword evidence="4" id="KW-1185">Reference proteome</keyword>
<keyword evidence="3" id="KW-0378">Hydrolase</keyword>
<evidence type="ECO:0000313" key="4">
    <source>
        <dbReference type="Proteomes" id="UP000676325"/>
    </source>
</evidence>
<sequence length="186" mass="20881">MAVLMERPSATDEHEPVEPEKLLDSLELPPGYRAELIEGDIVVTPPPNAEHEGYFAETTYQFNMHGWRVSGNTGLLTPLGRFQPDLTVARRGYFSRDEPGGWRSADEVTLVVEITSSNPSNDRDSKRRGYAAAKVPMYLLIDRKAKETVLFSEPSPTDYTVTARRPIDEPIPLPEPFSFTLEDFLA</sequence>
<feature type="compositionally biased region" description="Basic and acidic residues" evidence="1">
    <location>
        <begin position="9"/>
        <end position="20"/>
    </location>
</feature>
<evidence type="ECO:0000256" key="1">
    <source>
        <dbReference type="SAM" id="MobiDB-lite"/>
    </source>
</evidence>
<dbReference type="RefSeq" id="WP_212521706.1">
    <property type="nucleotide sequence ID" value="NZ_JAGSOH010000141.1"/>
</dbReference>
<dbReference type="SUPFAM" id="SSF52980">
    <property type="entry name" value="Restriction endonuclease-like"/>
    <property type="match status" value="1"/>
</dbReference>
<dbReference type="EMBL" id="JAGSOH010000141">
    <property type="protein sequence ID" value="MBR7830582.1"/>
    <property type="molecule type" value="Genomic_DNA"/>
</dbReference>
<dbReference type="PANTHER" id="PTHR35400:SF3">
    <property type="entry name" value="SLL1072 PROTEIN"/>
    <property type="match status" value="1"/>
</dbReference>
<dbReference type="InterPro" id="IPR011335">
    <property type="entry name" value="Restrct_endonuc-II-like"/>
</dbReference>
<organism evidence="3 4">
    <name type="scientific">Actinospica acidithermotolerans</name>
    <dbReference type="NCBI Taxonomy" id="2828514"/>
    <lineage>
        <taxon>Bacteria</taxon>
        <taxon>Bacillati</taxon>
        <taxon>Actinomycetota</taxon>
        <taxon>Actinomycetes</taxon>
        <taxon>Catenulisporales</taxon>
        <taxon>Actinospicaceae</taxon>
        <taxon>Actinospica</taxon>
    </lineage>
</organism>
<dbReference type="GO" id="GO:0004519">
    <property type="term" value="F:endonuclease activity"/>
    <property type="evidence" value="ECO:0007669"/>
    <property type="project" value="UniProtKB-KW"/>
</dbReference>
<evidence type="ECO:0000313" key="3">
    <source>
        <dbReference type="EMBL" id="MBR7830582.1"/>
    </source>
</evidence>
<dbReference type="InterPro" id="IPR008538">
    <property type="entry name" value="Uma2"/>
</dbReference>
<keyword evidence="3" id="KW-0255">Endonuclease</keyword>
<dbReference type="PANTHER" id="PTHR35400">
    <property type="entry name" value="SLR1083 PROTEIN"/>
    <property type="match status" value="1"/>
</dbReference>